<evidence type="ECO:0000256" key="1">
    <source>
        <dbReference type="SAM" id="Phobius"/>
    </source>
</evidence>
<dbReference type="Pfam" id="PF12729">
    <property type="entry name" value="4HB_MCP_1"/>
    <property type="match status" value="1"/>
</dbReference>
<evidence type="ECO:0000313" key="4">
    <source>
        <dbReference type="Proteomes" id="UP000029643"/>
    </source>
</evidence>
<feature type="transmembrane region" description="Helical" evidence="1">
    <location>
        <begin position="172"/>
        <end position="194"/>
    </location>
</feature>
<reference evidence="3 4" key="1">
    <citation type="journal article" date="2014" name="Genome Announc.">
        <title>Draft Genome Sequences of Marine Flavobacterium Algibacter lectus Strains SS8 and NR4.</title>
        <authorList>
            <person name="Takatani N."/>
            <person name="Nakanishi M."/>
            <person name="Meirelles P."/>
            <person name="Mino S."/>
            <person name="Suda W."/>
            <person name="Oshima K."/>
            <person name="Hattori M."/>
            <person name="Ohkuma M."/>
            <person name="Hosokawa M."/>
            <person name="Miyashita K."/>
            <person name="Thompson F.L."/>
            <person name="Niwa A."/>
            <person name="Sawabe T."/>
            <person name="Sawabe T."/>
        </authorList>
    </citation>
    <scope>NUCLEOTIDE SEQUENCE [LARGE SCALE GENOMIC DNA]</scope>
    <source>
        <strain evidence="4">JCM19274</strain>
    </source>
</reference>
<feature type="transmembrane region" description="Helical" evidence="1">
    <location>
        <begin position="6"/>
        <end position="27"/>
    </location>
</feature>
<dbReference type="InterPro" id="IPR024478">
    <property type="entry name" value="HlyB_4HB_MCP"/>
</dbReference>
<protein>
    <recommendedName>
        <fullName evidence="2">Chemotaxis methyl-accepting receptor HlyB-like 4HB MCP domain-containing protein</fullName>
    </recommendedName>
</protein>
<keyword evidence="1" id="KW-1133">Transmembrane helix</keyword>
<comment type="caution">
    <text evidence="3">The sequence shown here is derived from an EMBL/GenBank/DDBJ whole genome shotgun (WGS) entry which is preliminary data.</text>
</comment>
<accession>A0A090WVV8</accession>
<dbReference type="STRING" id="221126.SAMN04489722_10175"/>
<dbReference type="Proteomes" id="UP000029643">
    <property type="component" value="Unassembled WGS sequence"/>
</dbReference>
<dbReference type="RefSeq" id="WP_042498624.1">
    <property type="nucleotide sequence ID" value="NZ_BBNU01000010.1"/>
</dbReference>
<name>A0A090WVV8_9FLAO</name>
<feature type="domain" description="Chemotaxis methyl-accepting receptor HlyB-like 4HB MCP" evidence="2">
    <location>
        <begin position="7"/>
        <end position="148"/>
    </location>
</feature>
<proteinExistence type="predicted"/>
<dbReference type="AlphaFoldDB" id="A0A090WVV8"/>
<sequence>MGGFYNKLKWILGILMVFVLIIATNLIDKNNFVRVRDSVVTIYEDRLVANDLIFEMLKSVQEKELAVAISDSTFFDNKNSKVNHNIEALVSRFEETKLTSQEENVFTDLKQNVKLLVDAETKFLNSGYTDNAQIIKHIESLKTNLSDLSKIQLTEGNRQMSISKRALDSVELFTQIEIFILVFLAIVIQIIVMYNPKTKS</sequence>
<keyword evidence="1" id="KW-0472">Membrane</keyword>
<gene>
    <name evidence="3" type="ORF">JCM19274_678</name>
</gene>
<evidence type="ECO:0000313" key="3">
    <source>
        <dbReference type="EMBL" id="GAL80388.1"/>
    </source>
</evidence>
<keyword evidence="1" id="KW-0812">Transmembrane</keyword>
<dbReference type="EMBL" id="BBNU01000010">
    <property type="protein sequence ID" value="GAL80388.1"/>
    <property type="molecule type" value="Genomic_DNA"/>
</dbReference>
<organism evidence="3 4">
    <name type="scientific">Algibacter lectus</name>
    <dbReference type="NCBI Taxonomy" id="221126"/>
    <lineage>
        <taxon>Bacteria</taxon>
        <taxon>Pseudomonadati</taxon>
        <taxon>Bacteroidota</taxon>
        <taxon>Flavobacteriia</taxon>
        <taxon>Flavobacteriales</taxon>
        <taxon>Flavobacteriaceae</taxon>
        <taxon>Algibacter</taxon>
    </lineage>
</organism>
<evidence type="ECO:0000259" key="2">
    <source>
        <dbReference type="Pfam" id="PF12729"/>
    </source>
</evidence>